<dbReference type="Proteomes" id="UP000217771">
    <property type="component" value="Unassembled WGS sequence"/>
</dbReference>
<dbReference type="EMBL" id="NSKB01000001">
    <property type="protein sequence ID" value="PAU79172.1"/>
    <property type="molecule type" value="Genomic_DNA"/>
</dbReference>
<accession>A0A2A2F3I7</accession>
<comment type="caution">
    <text evidence="1">The sequence shown here is derived from an EMBL/GenBank/DDBJ whole genome shotgun (WGS) entry which is preliminary data.</text>
</comment>
<organism evidence="1 2">
    <name type="scientific">Halomonas salipaludis</name>
    <dbReference type="NCBI Taxonomy" id="2032625"/>
    <lineage>
        <taxon>Bacteria</taxon>
        <taxon>Pseudomonadati</taxon>
        <taxon>Pseudomonadota</taxon>
        <taxon>Gammaproteobacteria</taxon>
        <taxon>Oceanospirillales</taxon>
        <taxon>Halomonadaceae</taxon>
        <taxon>Halomonas</taxon>
    </lineage>
</organism>
<proteinExistence type="predicted"/>
<reference evidence="1 2" key="1">
    <citation type="submission" date="2017-08" db="EMBL/GenBank/DDBJ databases">
        <title>Halomonas alkalisoli sp. nov., isolated from saline alkaline soil.</title>
        <authorList>
            <person name="Wang D."/>
            <person name="Zhang G."/>
        </authorList>
    </citation>
    <scope>NUCLEOTIDE SEQUENCE [LARGE SCALE GENOMIC DNA]</scope>
    <source>
        <strain evidence="1 2">WRN001</strain>
    </source>
</reference>
<protein>
    <submittedName>
        <fullName evidence="1">Uncharacterized protein</fullName>
    </submittedName>
</protein>
<gene>
    <name evidence="1" type="ORF">CK498_02045</name>
</gene>
<keyword evidence="2" id="KW-1185">Reference proteome</keyword>
<sequence>METASYQDDDQRAVLTLSIEGAKFSEMGMGRVGEIFGLLAQVAGEDSVLVRYSGGEIIIKEGRPGGASDSHRSAVEKACDNWLESEGLSMASPEAWWATKAWMKARGFDWPEEAEGA</sequence>
<dbReference type="RefSeq" id="WP_095619185.1">
    <property type="nucleotide sequence ID" value="NZ_NSKB01000001.1"/>
</dbReference>
<evidence type="ECO:0000313" key="1">
    <source>
        <dbReference type="EMBL" id="PAU79172.1"/>
    </source>
</evidence>
<name>A0A2A2F3I7_9GAMM</name>
<dbReference type="AlphaFoldDB" id="A0A2A2F3I7"/>
<evidence type="ECO:0000313" key="2">
    <source>
        <dbReference type="Proteomes" id="UP000217771"/>
    </source>
</evidence>